<organism evidence="1">
    <name type="scientific">Bacteroides ovatus</name>
    <dbReference type="NCBI Taxonomy" id="28116"/>
    <lineage>
        <taxon>Bacteria</taxon>
        <taxon>Pseudomonadati</taxon>
        <taxon>Bacteroidota</taxon>
        <taxon>Bacteroidia</taxon>
        <taxon>Bacteroidales</taxon>
        <taxon>Bacteroidaceae</taxon>
        <taxon>Bacteroides</taxon>
    </lineage>
</organism>
<reference evidence="1" key="1">
    <citation type="journal article" date="2019" name="Nat. Med.">
        <title>A library of human gut bacterial isolates paired with longitudinal multiomics data enables mechanistic microbiome research.</title>
        <authorList>
            <person name="Poyet M."/>
            <person name="Groussin M."/>
            <person name="Gibbons S.M."/>
            <person name="Avila-Pacheco J."/>
            <person name="Jiang X."/>
            <person name="Kearney S.M."/>
            <person name="Perrotta A.R."/>
            <person name="Berdy B."/>
            <person name="Zhao S."/>
            <person name="Lieberman T.D."/>
            <person name="Swanson P.K."/>
            <person name="Smith M."/>
            <person name="Roesemann S."/>
            <person name="Alexander J.E."/>
            <person name="Rich S.A."/>
            <person name="Livny J."/>
            <person name="Vlamakis H."/>
            <person name="Clish C."/>
            <person name="Bullock K."/>
            <person name="Deik A."/>
            <person name="Scott J."/>
            <person name="Pierce K.A."/>
            <person name="Xavier R.J."/>
            <person name="Alm E.J."/>
        </authorList>
    </citation>
    <scope>NUCLEOTIDE SEQUENCE</scope>
    <source>
        <strain evidence="1">BIOML-A147</strain>
    </source>
</reference>
<dbReference type="AlphaFoldDB" id="A0A641RK92"/>
<dbReference type="InterPro" id="IPR017850">
    <property type="entry name" value="Alkaline_phosphatase_core_sf"/>
</dbReference>
<dbReference type="Gene3D" id="3.40.720.10">
    <property type="entry name" value="Alkaline Phosphatase, subunit A"/>
    <property type="match status" value="1"/>
</dbReference>
<comment type="caution">
    <text evidence="1">The sequence shown here is derived from an EMBL/GenBank/DDBJ whole genome shotgun (WGS) entry which is preliminary data.</text>
</comment>
<dbReference type="SUPFAM" id="SSF53649">
    <property type="entry name" value="Alkaline phosphatase-like"/>
    <property type="match status" value="1"/>
</dbReference>
<protein>
    <submittedName>
        <fullName evidence="1">Heparan N-sulfatase</fullName>
    </submittedName>
</protein>
<accession>A0A641RK92</accession>
<gene>
    <name evidence="1" type="ORF">F3D60_32085</name>
</gene>
<sequence>MLKNKLTLLPLLATSAAVMGENEQPNILFCIADDASRESFGAYGGRNCNTPAIDAL</sequence>
<dbReference type="EMBL" id="VWKO01000578">
    <property type="protein sequence ID" value="KAA4015790.1"/>
    <property type="molecule type" value="Genomic_DNA"/>
</dbReference>
<proteinExistence type="predicted"/>
<name>A0A641RK92_BACOV</name>
<feature type="non-terminal residue" evidence="1">
    <location>
        <position position="56"/>
    </location>
</feature>
<evidence type="ECO:0000313" key="1">
    <source>
        <dbReference type="EMBL" id="KAA4015790.1"/>
    </source>
</evidence>